<evidence type="ECO:0000313" key="8">
    <source>
        <dbReference type="EMBL" id="TFK02049.1"/>
    </source>
</evidence>
<dbReference type="InterPro" id="IPR000719">
    <property type="entry name" value="Prot_kinase_dom"/>
</dbReference>
<dbReference type="Gene3D" id="1.10.510.10">
    <property type="entry name" value="Transferase(Phosphotransferase) domain 1"/>
    <property type="match status" value="1"/>
</dbReference>
<dbReference type="GO" id="GO:0043065">
    <property type="term" value="P:positive regulation of apoptotic process"/>
    <property type="evidence" value="ECO:0007669"/>
    <property type="project" value="TreeGrafter"/>
</dbReference>
<dbReference type="Proteomes" id="UP000297703">
    <property type="component" value="Unassembled WGS sequence"/>
</dbReference>
<evidence type="ECO:0000256" key="6">
    <source>
        <dbReference type="ARBA" id="ARBA00022840"/>
    </source>
</evidence>
<keyword evidence="4" id="KW-0547">Nucleotide-binding</keyword>
<dbReference type="EMBL" id="QXTE01000201">
    <property type="protein sequence ID" value="TFK02049.1"/>
    <property type="molecule type" value="Genomic_DNA"/>
</dbReference>
<evidence type="ECO:0000259" key="7">
    <source>
        <dbReference type="PROSITE" id="PS50011"/>
    </source>
</evidence>
<evidence type="ECO:0000256" key="3">
    <source>
        <dbReference type="ARBA" id="ARBA00022679"/>
    </source>
</evidence>
<dbReference type="InterPro" id="IPR011009">
    <property type="entry name" value="Kinase-like_dom_sf"/>
</dbReference>
<evidence type="ECO:0000256" key="4">
    <source>
        <dbReference type="ARBA" id="ARBA00022741"/>
    </source>
</evidence>
<name>A0A4D9DX46_9SAUR</name>
<dbReference type="Pfam" id="PF00069">
    <property type="entry name" value="Pkinase"/>
    <property type="match status" value="1"/>
</dbReference>
<accession>A0A4D9DX46</accession>
<evidence type="ECO:0000256" key="2">
    <source>
        <dbReference type="ARBA" id="ARBA00022527"/>
    </source>
</evidence>
<feature type="domain" description="Protein kinase" evidence="7">
    <location>
        <begin position="1"/>
        <end position="109"/>
    </location>
</feature>
<reference evidence="8 9" key="1">
    <citation type="submission" date="2019-04" db="EMBL/GenBank/DDBJ databases">
        <title>Draft genome of the big-headed turtle Platysternon megacephalum.</title>
        <authorList>
            <person name="Gong S."/>
        </authorList>
    </citation>
    <scope>NUCLEOTIDE SEQUENCE [LARGE SCALE GENOMIC DNA]</scope>
    <source>
        <strain evidence="8">DO16091913</strain>
        <tissue evidence="8">Muscle</tissue>
    </source>
</reference>
<comment type="caution">
    <text evidence="8">The sequence shown here is derived from an EMBL/GenBank/DDBJ whole genome shotgun (WGS) entry which is preliminary data.</text>
</comment>
<evidence type="ECO:0000256" key="1">
    <source>
        <dbReference type="ARBA" id="ARBA00006692"/>
    </source>
</evidence>
<protein>
    <submittedName>
        <fullName evidence="8">Putative G-protein coupled receptor 25</fullName>
    </submittedName>
</protein>
<organism evidence="8 9">
    <name type="scientific">Platysternon megacephalum</name>
    <name type="common">big-headed turtle</name>
    <dbReference type="NCBI Taxonomy" id="55544"/>
    <lineage>
        <taxon>Eukaryota</taxon>
        <taxon>Metazoa</taxon>
        <taxon>Chordata</taxon>
        <taxon>Craniata</taxon>
        <taxon>Vertebrata</taxon>
        <taxon>Euteleostomi</taxon>
        <taxon>Archelosauria</taxon>
        <taxon>Testudinata</taxon>
        <taxon>Testudines</taxon>
        <taxon>Cryptodira</taxon>
        <taxon>Durocryptodira</taxon>
        <taxon>Testudinoidea</taxon>
        <taxon>Platysternidae</taxon>
        <taxon>Platysternon</taxon>
    </lineage>
</organism>
<keyword evidence="6" id="KW-0067">ATP-binding</keyword>
<keyword evidence="3" id="KW-0808">Transferase</keyword>
<gene>
    <name evidence="8" type="ORF">DR999_PMT15640</name>
</gene>
<keyword evidence="9" id="KW-1185">Reference proteome</keyword>
<keyword evidence="5" id="KW-0418">Kinase</keyword>
<dbReference type="AlphaFoldDB" id="A0A4D9DX46"/>
<dbReference type="STRING" id="55544.A0A4D9DX46"/>
<dbReference type="OrthoDB" id="6070751at2759"/>
<dbReference type="GO" id="GO:0005524">
    <property type="term" value="F:ATP binding"/>
    <property type="evidence" value="ECO:0007669"/>
    <property type="project" value="UniProtKB-KW"/>
</dbReference>
<proteinExistence type="inferred from homology"/>
<keyword evidence="8" id="KW-0675">Receptor</keyword>
<dbReference type="GO" id="GO:0004674">
    <property type="term" value="F:protein serine/threonine kinase activity"/>
    <property type="evidence" value="ECO:0007669"/>
    <property type="project" value="UniProtKB-KW"/>
</dbReference>
<evidence type="ECO:0000313" key="9">
    <source>
        <dbReference type="Proteomes" id="UP000297703"/>
    </source>
</evidence>
<dbReference type="PANTHER" id="PTHR24342">
    <property type="entry name" value="SERINE/THREONINE-PROTEIN KINASE 17"/>
    <property type="match status" value="1"/>
</dbReference>
<dbReference type="GO" id="GO:0035556">
    <property type="term" value="P:intracellular signal transduction"/>
    <property type="evidence" value="ECO:0007669"/>
    <property type="project" value="TreeGrafter"/>
</dbReference>
<dbReference type="SUPFAM" id="SSF56112">
    <property type="entry name" value="Protein kinase-like (PK-like)"/>
    <property type="match status" value="1"/>
</dbReference>
<keyword evidence="2" id="KW-0723">Serine/threonine-protein kinase</keyword>
<dbReference type="GO" id="GO:0005634">
    <property type="term" value="C:nucleus"/>
    <property type="evidence" value="ECO:0007669"/>
    <property type="project" value="TreeGrafter"/>
</dbReference>
<evidence type="ECO:0000256" key="5">
    <source>
        <dbReference type="ARBA" id="ARBA00022777"/>
    </source>
</evidence>
<comment type="similarity">
    <text evidence="1">Belongs to the protein kinase superfamily. CAMK Ser/Thr protein kinase family.</text>
</comment>
<dbReference type="PANTHER" id="PTHR24342:SF20">
    <property type="entry name" value="MYOSIN LIGHT CHAIN KINASE, SMOOTH MUSCLE"/>
    <property type="match status" value="1"/>
</dbReference>
<reference evidence="8 9" key="2">
    <citation type="submission" date="2019-04" db="EMBL/GenBank/DDBJ databases">
        <title>The genome sequence of big-headed turtle.</title>
        <authorList>
            <person name="Gong S."/>
        </authorList>
    </citation>
    <scope>NUCLEOTIDE SEQUENCE [LARGE SCALE GENOMIC DNA]</scope>
    <source>
        <strain evidence="8">DO16091913</strain>
        <tissue evidence="8">Muscle</tissue>
    </source>
</reference>
<sequence length="109" mass="12688">MPSVRGGRELNQWSPQWGARKRILGAARQEGRFYFLWRFGSFGRESERLFCFLLRQFREGVRDPNSPMKVMHGTPEFTAPEVIAFEPVGFTTDMWSIGVICYILYIAPH</sequence>
<dbReference type="PROSITE" id="PS50011">
    <property type="entry name" value="PROTEIN_KINASE_DOM"/>
    <property type="match status" value="1"/>
</dbReference>